<comment type="caution">
    <text evidence="11">The sequence shown here is derived from an EMBL/GenBank/DDBJ whole genome shotgun (WGS) entry which is preliminary data.</text>
</comment>
<reference evidence="11 12" key="1">
    <citation type="submission" date="2016-11" db="EMBL/GenBank/DDBJ databases">
        <title>Draft Genome Sequences of Nine Cyanobacterial Strains from Diverse Habitats.</title>
        <authorList>
            <person name="Zhu T."/>
            <person name="Hou S."/>
            <person name="Lu X."/>
            <person name="Hess W.R."/>
        </authorList>
    </citation>
    <scope>NUCLEOTIDE SEQUENCE [LARGE SCALE GENOMIC DNA]</scope>
    <source>
        <strain evidence="11 12">NIES-30</strain>
    </source>
</reference>
<evidence type="ECO:0000256" key="7">
    <source>
        <dbReference type="ARBA" id="ARBA00047899"/>
    </source>
</evidence>
<dbReference type="InterPro" id="IPR011009">
    <property type="entry name" value="Kinase-like_dom_sf"/>
</dbReference>
<evidence type="ECO:0000256" key="4">
    <source>
        <dbReference type="ARBA" id="ARBA00022741"/>
    </source>
</evidence>
<keyword evidence="5" id="KW-0418">Kinase</keyword>
<dbReference type="Gene3D" id="1.10.510.10">
    <property type="entry name" value="Transferase(Phosphotransferase) domain 1"/>
    <property type="match status" value="1"/>
</dbReference>
<dbReference type="PROSITE" id="PS50011">
    <property type="entry name" value="PROTEIN_KINASE_DOM"/>
    <property type="match status" value="1"/>
</dbReference>
<dbReference type="Pfam" id="PF00069">
    <property type="entry name" value="Pkinase"/>
    <property type="match status" value="1"/>
</dbReference>
<dbReference type="AlphaFoldDB" id="A0A1U7J6U6"/>
<comment type="catalytic activity">
    <reaction evidence="7">
        <text>L-threonyl-[protein] + ATP = O-phospho-L-threonyl-[protein] + ADP + H(+)</text>
        <dbReference type="Rhea" id="RHEA:46608"/>
        <dbReference type="Rhea" id="RHEA-COMP:11060"/>
        <dbReference type="Rhea" id="RHEA-COMP:11605"/>
        <dbReference type="ChEBI" id="CHEBI:15378"/>
        <dbReference type="ChEBI" id="CHEBI:30013"/>
        <dbReference type="ChEBI" id="CHEBI:30616"/>
        <dbReference type="ChEBI" id="CHEBI:61977"/>
        <dbReference type="ChEBI" id="CHEBI:456216"/>
        <dbReference type="EC" id="2.7.11.1"/>
    </reaction>
</comment>
<dbReference type="EC" id="2.7.11.1" evidence="1"/>
<dbReference type="Gene3D" id="2.60.120.380">
    <property type="match status" value="1"/>
</dbReference>
<dbReference type="InterPro" id="IPR000719">
    <property type="entry name" value="Prot_kinase_dom"/>
</dbReference>
<evidence type="ECO:0000256" key="3">
    <source>
        <dbReference type="ARBA" id="ARBA00022679"/>
    </source>
</evidence>
<feature type="domain" description="Protein kinase" evidence="10">
    <location>
        <begin position="15"/>
        <end position="290"/>
    </location>
</feature>
<protein>
    <recommendedName>
        <fullName evidence="1">non-specific serine/threonine protein kinase</fullName>
        <ecNumber evidence="1">2.7.11.1</ecNumber>
    </recommendedName>
</protein>
<evidence type="ECO:0000256" key="1">
    <source>
        <dbReference type="ARBA" id="ARBA00012513"/>
    </source>
</evidence>
<evidence type="ECO:0000313" key="12">
    <source>
        <dbReference type="Proteomes" id="UP000185557"/>
    </source>
</evidence>
<dbReference type="STRING" id="549789.NIES30_09140"/>
<evidence type="ECO:0000256" key="2">
    <source>
        <dbReference type="ARBA" id="ARBA00022527"/>
    </source>
</evidence>
<dbReference type="Gene3D" id="3.30.200.20">
    <property type="entry name" value="Phosphorylase Kinase, domain 1"/>
    <property type="match status" value="1"/>
</dbReference>
<organism evidence="11 12">
    <name type="scientific">Phormidium tenue NIES-30</name>
    <dbReference type="NCBI Taxonomy" id="549789"/>
    <lineage>
        <taxon>Bacteria</taxon>
        <taxon>Bacillati</taxon>
        <taxon>Cyanobacteriota</taxon>
        <taxon>Cyanophyceae</taxon>
        <taxon>Oscillatoriophycideae</taxon>
        <taxon>Oscillatoriales</taxon>
        <taxon>Oscillatoriaceae</taxon>
        <taxon>Phormidium</taxon>
    </lineage>
</organism>
<dbReference type="CDD" id="cd14014">
    <property type="entry name" value="STKc_PknB_like"/>
    <property type="match status" value="1"/>
</dbReference>
<gene>
    <name evidence="11" type="ORF">NIES30_09140</name>
</gene>
<evidence type="ECO:0000313" key="11">
    <source>
        <dbReference type="EMBL" id="OKH48698.1"/>
    </source>
</evidence>
<dbReference type="PANTHER" id="PTHR24363">
    <property type="entry name" value="SERINE/THREONINE PROTEIN KINASE"/>
    <property type="match status" value="1"/>
</dbReference>
<evidence type="ECO:0000256" key="5">
    <source>
        <dbReference type="ARBA" id="ARBA00022777"/>
    </source>
</evidence>
<dbReference type="GO" id="GO:0004674">
    <property type="term" value="F:protein serine/threonine kinase activity"/>
    <property type="evidence" value="ECO:0007669"/>
    <property type="project" value="UniProtKB-KW"/>
</dbReference>
<keyword evidence="12" id="KW-1185">Reference proteome</keyword>
<dbReference type="PANTHER" id="PTHR24363:SF0">
    <property type="entry name" value="SERINE_THREONINE KINASE LIKE DOMAIN CONTAINING 1"/>
    <property type="match status" value="1"/>
</dbReference>
<feature type="compositionally biased region" description="Low complexity" evidence="9">
    <location>
        <begin position="389"/>
        <end position="400"/>
    </location>
</feature>
<sequence>MAEAGQGERLLGGHYRVLRQLSRGSFGDTYLAEDTHRFQELCVLKEFNPQVPGKLALDKAQTLFEREASILYQINHPQVPRFRELLRDQGRLFLVQDYVEGPTYQELLDRRRAVGESFSEAEGVQFLMQTLPLLQYLHSIGIVHRNISPDNLIQRNADGRPVLIDFGGVKQLVVNVRYQLGVAQPYQAADGTITRLGTVGYAPEEQLESGQVSPATDLYALGMTTLVLLTGKDPDALYDDRRDRWVWPEQVELSATLRQVLTQLVAHDPGDRYQSAGQAMAALNLAHPDSLSASWSQPMPIRMQPTVPPPQPEPPRPAPTVAIAPAAPYAPPMAYDPTATVAPPPRAVPVQKTSSGCWPALAGLLVMVGVAGGLWWWLDPLSQLGGDGSDVVSPGGSDVSNPNLSEAERERKQALRDRSVTLSVDWSYITSLTDQLFYEQNPDRQGTQLTDQPQDEPLRAAWDAIAADNLDLIEANLSTDARSKLGRYNPTDSDRWKSQVNALYVSSNALYDLADARFSQLFPKRAREGFVETAVDQIWFALAQDQVNAMENGENLTEVTFEPGTFNQQQEGNLSPGHGQIYVVNLTAQQLLRLNLQAPPESTRLSLYVPVPTDELPHILADAEQNTWAGELPQSGYYEIVVVSQSENVIPYRLTVAVDNVINDIINQPDPPEKNN</sequence>
<keyword evidence="6" id="KW-0067">ATP-binding</keyword>
<evidence type="ECO:0000256" key="6">
    <source>
        <dbReference type="ARBA" id="ARBA00022840"/>
    </source>
</evidence>
<dbReference type="EMBL" id="MRCG01000005">
    <property type="protein sequence ID" value="OKH48698.1"/>
    <property type="molecule type" value="Genomic_DNA"/>
</dbReference>
<comment type="catalytic activity">
    <reaction evidence="8">
        <text>L-seryl-[protein] + ATP = O-phospho-L-seryl-[protein] + ADP + H(+)</text>
        <dbReference type="Rhea" id="RHEA:17989"/>
        <dbReference type="Rhea" id="RHEA-COMP:9863"/>
        <dbReference type="Rhea" id="RHEA-COMP:11604"/>
        <dbReference type="ChEBI" id="CHEBI:15378"/>
        <dbReference type="ChEBI" id="CHEBI:29999"/>
        <dbReference type="ChEBI" id="CHEBI:30616"/>
        <dbReference type="ChEBI" id="CHEBI:83421"/>
        <dbReference type="ChEBI" id="CHEBI:456216"/>
        <dbReference type="EC" id="2.7.11.1"/>
    </reaction>
</comment>
<feature type="region of interest" description="Disordered" evidence="9">
    <location>
        <begin position="389"/>
        <end position="414"/>
    </location>
</feature>
<evidence type="ECO:0000259" key="10">
    <source>
        <dbReference type="PROSITE" id="PS50011"/>
    </source>
</evidence>
<dbReference type="GO" id="GO:0005524">
    <property type="term" value="F:ATP binding"/>
    <property type="evidence" value="ECO:0007669"/>
    <property type="project" value="UniProtKB-KW"/>
</dbReference>
<keyword evidence="4" id="KW-0547">Nucleotide-binding</keyword>
<keyword evidence="2" id="KW-0723">Serine/threonine-protein kinase</keyword>
<dbReference type="SUPFAM" id="SSF56112">
    <property type="entry name" value="Protein kinase-like (PK-like)"/>
    <property type="match status" value="1"/>
</dbReference>
<dbReference type="Proteomes" id="UP000185557">
    <property type="component" value="Unassembled WGS sequence"/>
</dbReference>
<dbReference type="OrthoDB" id="507628at2"/>
<evidence type="ECO:0000256" key="9">
    <source>
        <dbReference type="SAM" id="MobiDB-lite"/>
    </source>
</evidence>
<accession>A0A1U7J6U6</accession>
<proteinExistence type="predicted"/>
<name>A0A1U7J6U6_9CYAN</name>
<dbReference type="RefSeq" id="WP_073608109.1">
    <property type="nucleotide sequence ID" value="NZ_MRCG01000005.1"/>
</dbReference>
<keyword evidence="3" id="KW-0808">Transferase</keyword>
<evidence type="ECO:0000256" key="8">
    <source>
        <dbReference type="ARBA" id="ARBA00048679"/>
    </source>
</evidence>